<dbReference type="STRING" id="63057.A0A2P5EUL4"/>
<keyword evidence="5" id="KW-1185">Reference proteome</keyword>
<accession>A0A2P5EUL4</accession>
<dbReference type="AlphaFoldDB" id="A0A2P5EUL4"/>
<dbReference type="PANTHER" id="PTHR48047">
    <property type="entry name" value="GLYCOSYLTRANSFERASE"/>
    <property type="match status" value="1"/>
</dbReference>
<organism evidence="4 5">
    <name type="scientific">Trema orientale</name>
    <name type="common">Charcoal tree</name>
    <name type="synonym">Celtis orientalis</name>
    <dbReference type="NCBI Taxonomy" id="63057"/>
    <lineage>
        <taxon>Eukaryota</taxon>
        <taxon>Viridiplantae</taxon>
        <taxon>Streptophyta</taxon>
        <taxon>Embryophyta</taxon>
        <taxon>Tracheophyta</taxon>
        <taxon>Spermatophyta</taxon>
        <taxon>Magnoliopsida</taxon>
        <taxon>eudicotyledons</taxon>
        <taxon>Gunneridae</taxon>
        <taxon>Pentapetalae</taxon>
        <taxon>rosids</taxon>
        <taxon>fabids</taxon>
        <taxon>Rosales</taxon>
        <taxon>Cannabaceae</taxon>
        <taxon>Trema</taxon>
    </lineage>
</organism>
<evidence type="ECO:0000256" key="2">
    <source>
        <dbReference type="ARBA" id="ARBA00022676"/>
    </source>
</evidence>
<dbReference type="FunFam" id="3.40.50.2000:FF:000103">
    <property type="entry name" value="Glycosyltransferase"/>
    <property type="match status" value="1"/>
</dbReference>
<gene>
    <name evidence="4" type="ORF">TorRG33x02_151020</name>
</gene>
<sequence>MAQGHIIPFLALAHRLEQVADTRYTITLVTTQLNIHNIKHSLPQSSSIHLVGIPFSGGDGYGLPPGVENTHALPYHLLPNFFEACLSLKPAFRKLISDLCSDHNGRRRPLCIIADMFLGWSEEIALEFGVFNAIFCCGGGFGFACFHSLWLNLPHQRNMASAADEISLPDFPEASRIHVTQMSEYLRVADGSDKYSMILRKLLSFWLKADAILFNTVEELEQSTGLMYFRRKFGRDVVWAIGPVVLPVRKSVKEAGITSEMCAKWLDSNPERSVIYVAFGSQNTISTFLLNLILN</sequence>
<dbReference type="OrthoDB" id="5835829at2759"/>
<proteinExistence type="inferred from homology"/>
<comment type="similarity">
    <text evidence="1">Belongs to the UDP-glycosyltransferase family.</text>
</comment>
<name>A0A2P5EUL4_TREOI</name>
<dbReference type="SUPFAM" id="SSF53756">
    <property type="entry name" value="UDP-Glycosyltransferase/glycogen phosphorylase"/>
    <property type="match status" value="1"/>
</dbReference>
<dbReference type="Proteomes" id="UP000237000">
    <property type="component" value="Unassembled WGS sequence"/>
</dbReference>
<keyword evidence="2" id="KW-0328">Glycosyltransferase</keyword>
<dbReference type="GO" id="GO:0035251">
    <property type="term" value="F:UDP-glucosyltransferase activity"/>
    <property type="evidence" value="ECO:0007669"/>
    <property type="project" value="TreeGrafter"/>
</dbReference>
<reference evidence="5" key="1">
    <citation type="submission" date="2016-06" db="EMBL/GenBank/DDBJ databases">
        <title>Parallel loss of symbiosis genes in relatives of nitrogen-fixing non-legume Parasponia.</title>
        <authorList>
            <person name="Van Velzen R."/>
            <person name="Holmer R."/>
            <person name="Bu F."/>
            <person name="Rutten L."/>
            <person name="Van Zeijl A."/>
            <person name="Liu W."/>
            <person name="Santuari L."/>
            <person name="Cao Q."/>
            <person name="Sharma T."/>
            <person name="Shen D."/>
            <person name="Roswanjaya Y."/>
            <person name="Wardhani T."/>
            <person name="Kalhor M.S."/>
            <person name="Jansen J."/>
            <person name="Van den Hoogen J."/>
            <person name="Gungor B."/>
            <person name="Hartog M."/>
            <person name="Hontelez J."/>
            <person name="Verver J."/>
            <person name="Yang W.-C."/>
            <person name="Schijlen E."/>
            <person name="Repin R."/>
            <person name="Schilthuizen M."/>
            <person name="Schranz E."/>
            <person name="Heidstra R."/>
            <person name="Miyata K."/>
            <person name="Fedorova E."/>
            <person name="Kohlen W."/>
            <person name="Bisseling T."/>
            <person name="Smit S."/>
            <person name="Geurts R."/>
        </authorList>
    </citation>
    <scope>NUCLEOTIDE SEQUENCE [LARGE SCALE GENOMIC DNA]</scope>
    <source>
        <strain evidence="5">cv. RG33-2</strain>
    </source>
</reference>
<evidence type="ECO:0000313" key="5">
    <source>
        <dbReference type="Proteomes" id="UP000237000"/>
    </source>
</evidence>
<evidence type="ECO:0000256" key="3">
    <source>
        <dbReference type="ARBA" id="ARBA00022679"/>
    </source>
</evidence>
<keyword evidence="3 4" id="KW-0808">Transferase</keyword>
<dbReference type="EMBL" id="JXTC01000097">
    <property type="protein sequence ID" value="PON89239.1"/>
    <property type="molecule type" value="Genomic_DNA"/>
</dbReference>
<protein>
    <submittedName>
        <fullName evidence="4">UDP-glucuronosyl/UDP-glucosyltransferase</fullName>
    </submittedName>
</protein>
<evidence type="ECO:0000313" key="4">
    <source>
        <dbReference type="EMBL" id="PON89239.1"/>
    </source>
</evidence>
<evidence type="ECO:0000256" key="1">
    <source>
        <dbReference type="ARBA" id="ARBA00009995"/>
    </source>
</evidence>
<comment type="caution">
    <text evidence="4">The sequence shown here is derived from an EMBL/GenBank/DDBJ whole genome shotgun (WGS) entry which is preliminary data.</text>
</comment>
<dbReference type="Gene3D" id="3.40.50.2000">
    <property type="entry name" value="Glycogen Phosphorylase B"/>
    <property type="match status" value="1"/>
</dbReference>
<dbReference type="PANTHER" id="PTHR48047:SF61">
    <property type="entry name" value="OS04G0273600 PROTEIN"/>
    <property type="match status" value="1"/>
</dbReference>
<dbReference type="InParanoid" id="A0A2P5EUL4"/>